<dbReference type="Pfam" id="PF00512">
    <property type="entry name" value="HisKA"/>
    <property type="match status" value="1"/>
</dbReference>
<keyword evidence="6 17" id="KW-0418">Kinase</keyword>
<dbReference type="Proteomes" id="UP000199532">
    <property type="component" value="Unassembled WGS sequence"/>
</dbReference>
<dbReference type="Gene3D" id="3.30.565.10">
    <property type="entry name" value="Histidine kinase-like ATPase, C-terminal domain"/>
    <property type="match status" value="1"/>
</dbReference>
<dbReference type="CDD" id="cd16922">
    <property type="entry name" value="HATPase_EvgS-ArcB-TorS-like"/>
    <property type="match status" value="1"/>
</dbReference>
<dbReference type="CDD" id="cd17574">
    <property type="entry name" value="REC_OmpR"/>
    <property type="match status" value="1"/>
</dbReference>
<dbReference type="SMART" id="SM00448">
    <property type="entry name" value="REC"/>
    <property type="match status" value="1"/>
</dbReference>
<feature type="domain" description="HTH araC/xylS-type" evidence="14">
    <location>
        <begin position="1233"/>
        <end position="1332"/>
    </location>
</feature>
<dbReference type="Gene3D" id="3.40.50.2300">
    <property type="match status" value="1"/>
</dbReference>
<keyword evidence="18" id="KW-1185">Reference proteome</keyword>
<dbReference type="InterPro" id="IPR036097">
    <property type="entry name" value="HisK_dim/P_sf"/>
</dbReference>
<dbReference type="GO" id="GO:0043565">
    <property type="term" value="F:sequence-specific DNA binding"/>
    <property type="evidence" value="ECO:0007669"/>
    <property type="project" value="InterPro"/>
</dbReference>
<dbReference type="Pfam" id="PF12833">
    <property type="entry name" value="HTH_18"/>
    <property type="match status" value="1"/>
</dbReference>
<keyword evidence="8" id="KW-0902">Two-component regulatory system</keyword>
<dbReference type="SMART" id="SM00388">
    <property type="entry name" value="HisKA"/>
    <property type="match status" value="1"/>
</dbReference>
<dbReference type="InterPro" id="IPR013783">
    <property type="entry name" value="Ig-like_fold"/>
</dbReference>
<evidence type="ECO:0000259" key="15">
    <source>
        <dbReference type="PROSITE" id="PS50109"/>
    </source>
</evidence>
<dbReference type="GO" id="GO:0003700">
    <property type="term" value="F:DNA-binding transcription factor activity"/>
    <property type="evidence" value="ECO:0007669"/>
    <property type="project" value="InterPro"/>
</dbReference>
<gene>
    <name evidence="17" type="ORF">SAMN04487995_3114</name>
</gene>
<dbReference type="SUPFAM" id="SSF49265">
    <property type="entry name" value="Fibronectin type III"/>
    <property type="match status" value="1"/>
</dbReference>
<evidence type="ECO:0000259" key="16">
    <source>
        <dbReference type="PROSITE" id="PS50110"/>
    </source>
</evidence>
<evidence type="ECO:0000256" key="12">
    <source>
        <dbReference type="PROSITE-ProRule" id="PRU00169"/>
    </source>
</evidence>
<dbReference type="InterPro" id="IPR004358">
    <property type="entry name" value="Sig_transdc_His_kin-like_C"/>
</dbReference>
<sequence>MKIWTLLLWGIIFVFDLKGQVLSETSSNVSVEEGLIFSRYGSADGLPDNRVRSFLQDSQGFLWIGTMNGLARYDGYSFRKFYKNKNLLPGNWINDLCEDKSGLIWIATREGLGCYDPLTESFRSYKHDPKNSTTLFSYQVNTVMVDVLQKLWIGTPQGVAVYNLATHHFTTLSSFPFNQPVRKIIRSEGNFLWIATDAGPIRYNAKTGAYKFYPFQAKPNAYGDRYWSMIESEKNLYLSTGGNGLLRLPYLPDIKEYGTMQTIQAGGGLKDKQIFDLCRSGDGSFWLATDDGLAHLENPDKPSATLKWYRNNSRNVQSLSNDMVYRLLIDKTQVLWCGTESEISQLDLSLLPFRHYTFRSAPMADQVRSIAAGSDQTIWLGMGKSGLYRHSSANGQTTGYKIKPSLPFWNEHRSLLTNREGKLWAGTLGGAFYQENQPFIPDILEGKAVFCMLEDTDGGVYFGTNHGLFYQKTNGKIRSVSLGLKGADFVRSLHRDHRGYIWVGFDNAGLGRLDPDSGLFIRLSATGNNLLGNAIYALAEFPANVIWAGSESGLHQLTTDRSGQFLLKTFTEKQGLRHPSVNSIQIDQNGYLWIGTLKGLQRFDPRSGSFRTYLTTPAISYNATANLSGRELLIGLSNGFLRFNPLDLKHVNSPPAVRLTDFRLFNESVGINDVSNGDTILTRSLPYTREITLNYKNNDFTLGFTALHYTNPQGNVFAYQMEGFDAGWINVDAEHRWATYTNLNPGTYYFKVRAANSFGEWNTHPTVLRINILPPPWKTWWAIIIYVLLFNGLLFVVIRYLLIQARQRDALALEQSEKQQLKTLHKLKVDFYTDISHEFRTPLTLMSGPIEDLMTDPQIQGNTREKVGFLQRNSRKLLELIDELMTFEKLDQGQLRLRIKQQDVSAFVSETAKDFELLAKRKGIGFELKLPSVPVVASFDTKQMQKVLGNLLSNALKFTPPYGLVTVKVKTSGNEDVADGVYIEVQDTGKGMSPEEISQLFERFYQSESSQGGTGIGLALSKKLVELHGGHISVRSTPNQLTCFEVWLPLAARDTANQDFSTPVIAETPDDAALQIVPDSETQLAEILLVDDNEEILDFLETIFNGHYQTRRAVNGSDALIKIKEAEPRLVISDVMMPLLNGMELCKQMKHDLATCHIPLILLTARVGVETEIEGLDLGADAYLAKPFHPEVLRALVRSMLENRQRMIQRYEKSDEIIPQDLARNPLDEEFLKKVIAGIESNLSNDEFSVEELSKYVCMSRSNLFRKLKGLTDQTPLEFIYFIRLKHAREMLLERKHSIADITYEVGFKNPSSFSKSFRKQFGKAPTDYLLDLVARQKAESLQ</sequence>
<keyword evidence="13" id="KW-0472">Membrane</keyword>
<keyword evidence="5" id="KW-0547">Nucleotide-binding</keyword>
<feature type="modified residue" description="4-aspartylphosphate" evidence="12">
    <location>
        <position position="1134"/>
    </location>
</feature>
<dbReference type="PANTHER" id="PTHR43547:SF2">
    <property type="entry name" value="HYBRID SIGNAL TRANSDUCTION HISTIDINE KINASE C"/>
    <property type="match status" value="1"/>
</dbReference>
<dbReference type="PANTHER" id="PTHR43547">
    <property type="entry name" value="TWO-COMPONENT HISTIDINE KINASE"/>
    <property type="match status" value="1"/>
</dbReference>
<evidence type="ECO:0000256" key="10">
    <source>
        <dbReference type="ARBA" id="ARBA00023125"/>
    </source>
</evidence>
<dbReference type="GO" id="GO:0005524">
    <property type="term" value="F:ATP binding"/>
    <property type="evidence" value="ECO:0007669"/>
    <property type="project" value="UniProtKB-KW"/>
</dbReference>
<keyword evidence="3 12" id="KW-0597">Phosphoprotein</keyword>
<dbReference type="PROSITE" id="PS50110">
    <property type="entry name" value="RESPONSE_REGULATORY"/>
    <property type="match status" value="1"/>
</dbReference>
<dbReference type="InterPro" id="IPR018060">
    <property type="entry name" value="HTH_AraC"/>
</dbReference>
<dbReference type="FunFam" id="2.60.40.10:FF:000791">
    <property type="entry name" value="Two-component system sensor histidine kinase/response regulator"/>
    <property type="match status" value="1"/>
</dbReference>
<dbReference type="PRINTS" id="PR00344">
    <property type="entry name" value="BCTRLSENSOR"/>
</dbReference>
<dbReference type="PROSITE" id="PS00041">
    <property type="entry name" value="HTH_ARAC_FAMILY_1"/>
    <property type="match status" value="1"/>
</dbReference>
<dbReference type="Pfam" id="PF07495">
    <property type="entry name" value="Y_Y_Y"/>
    <property type="match status" value="1"/>
</dbReference>
<dbReference type="InterPro" id="IPR011123">
    <property type="entry name" value="Y_Y_Y"/>
</dbReference>
<comment type="catalytic activity">
    <reaction evidence="1">
        <text>ATP + protein L-histidine = ADP + protein N-phospho-L-histidine.</text>
        <dbReference type="EC" id="2.7.13.3"/>
    </reaction>
</comment>
<dbReference type="InterPro" id="IPR018062">
    <property type="entry name" value="HTH_AraC-typ_CS"/>
</dbReference>
<evidence type="ECO:0000313" key="17">
    <source>
        <dbReference type="EMBL" id="SEJ02934.1"/>
    </source>
</evidence>
<dbReference type="RefSeq" id="WP_090336368.1">
    <property type="nucleotide sequence ID" value="NZ_FNXY01000004.1"/>
</dbReference>
<feature type="domain" description="Histidine kinase" evidence="15">
    <location>
        <begin position="834"/>
        <end position="1052"/>
    </location>
</feature>
<evidence type="ECO:0000256" key="7">
    <source>
        <dbReference type="ARBA" id="ARBA00022840"/>
    </source>
</evidence>
<dbReference type="Gene3D" id="1.10.10.60">
    <property type="entry name" value="Homeodomain-like"/>
    <property type="match status" value="1"/>
</dbReference>
<dbReference type="OrthoDB" id="9797097at2"/>
<dbReference type="SUPFAM" id="SSF52172">
    <property type="entry name" value="CheY-like"/>
    <property type="match status" value="1"/>
</dbReference>
<dbReference type="Gene3D" id="1.10.287.130">
    <property type="match status" value="1"/>
</dbReference>
<dbReference type="Gene3D" id="2.130.10.10">
    <property type="entry name" value="YVTN repeat-like/Quinoprotein amine dehydrogenase"/>
    <property type="match status" value="2"/>
</dbReference>
<dbReference type="PROSITE" id="PS01124">
    <property type="entry name" value="HTH_ARAC_FAMILY_2"/>
    <property type="match status" value="1"/>
</dbReference>
<evidence type="ECO:0000256" key="3">
    <source>
        <dbReference type="ARBA" id="ARBA00022553"/>
    </source>
</evidence>
<dbReference type="SUPFAM" id="SSF47384">
    <property type="entry name" value="Homodimeric domain of signal transducing histidine kinase"/>
    <property type="match status" value="1"/>
</dbReference>
<dbReference type="InterPro" id="IPR005467">
    <property type="entry name" value="His_kinase_dom"/>
</dbReference>
<keyword evidence="7" id="KW-0067">ATP-binding</keyword>
<evidence type="ECO:0000256" key="11">
    <source>
        <dbReference type="ARBA" id="ARBA00023163"/>
    </source>
</evidence>
<evidence type="ECO:0000256" key="2">
    <source>
        <dbReference type="ARBA" id="ARBA00012438"/>
    </source>
</evidence>
<dbReference type="SMART" id="SM00387">
    <property type="entry name" value="HATPase_c"/>
    <property type="match status" value="1"/>
</dbReference>
<evidence type="ECO:0000313" key="18">
    <source>
        <dbReference type="Proteomes" id="UP000199532"/>
    </source>
</evidence>
<dbReference type="Pfam" id="PF02518">
    <property type="entry name" value="HATPase_c"/>
    <property type="match status" value="1"/>
</dbReference>
<evidence type="ECO:0000256" key="13">
    <source>
        <dbReference type="SAM" id="Phobius"/>
    </source>
</evidence>
<keyword evidence="10" id="KW-0238">DNA-binding</keyword>
<dbReference type="PROSITE" id="PS50109">
    <property type="entry name" value="HIS_KIN"/>
    <property type="match status" value="1"/>
</dbReference>
<keyword evidence="4" id="KW-0808">Transferase</keyword>
<dbReference type="InterPro" id="IPR009057">
    <property type="entry name" value="Homeodomain-like_sf"/>
</dbReference>
<proteinExistence type="predicted"/>
<evidence type="ECO:0000259" key="14">
    <source>
        <dbReference type="PROSITE" id="PS01124"/>
    </source>
</evidence>
<reference evidence="17 18" key="1">
    <citation type="submission" date="2016-10" db="EMBL/GenBank/DDBJ databases">
        <authorList>
            <person name="de Groot N.N."/>
        </authorList>
    </citation>
    <scope>NUCLEOTIDE SEQUENCE [LARGE SCALE GENOMIC DNA]</scope>
    <source>
        <strain evidence="17 18">DSM 19938</strain>
    </source>
</reference>
<dbReference type="SMART" id="SM00342">
    <property type="entry name" value="HTH_ARAC"/>
    <property type="match status" value="1"/>
</dbReference>
<dbReference type="SUPFAM" id="SSF63829">
    <property type="entry name" value="Calcium-dependent phosphotriesterase"/>
    <property type="match status" value="4"/>
</dbReference>
<dbReference type="InterPro" id="IPR001789">
    <property type="entry name" value="Sig_transdc_resp-reg_receiver"/>
</dbReference>
<dbReference type="InterPro" id="IPR011006">
    <property type="entry name" value="CheY-like_superfamily"/>
</dbReference>
<evidence type="ECO:0000256" key="9">
    <source>
        <dbReference type="ARBA" id="ARBA00023015"/>
    </source>
</evidence>
<dbReference type="FunFam" id="3.30.565.10:FF:000037">
    <property type="entry name" value="Hybrid sensor histidine kinase/response regulator"/>
    <property type="match status" value="1"/>
</dbReference>
<dbReference type="InterPro" id="IPR015943">
    <property type="entry name" value="WD40/YVTN_repeat-like_dom_sf"/>
</dbReference>
<feature type="domain" description="Response regulatory" evidence="16">
    <location>
        <begin position="1086"/>
        <end position="1201"/>
    </location>
</feature>
<evidence type="ECO:0000256" key="4">
    <source>
        <dbReference type="ARBA" id="ARBA00022679"/>
    </source>
</evidence>
<dbReference type="InterPro" id="IPR036116">
    <property type="entry name" value="FN3_sf"/>
</dbReference>
<keyword evidence="13" id="KW-1133">Transmembrane helix</keyword>
<dbReference type="EC" id="2.7.13.3" evidence="2"/>
<dbReference type="GO" id="GO:0000155">
    <property type="term" value="F:phosphorelay sensor kinase activity"/>
    <property type="evidence" value="ECO:0007669"/>
    <property type="project" value="InterPro"/>
</dbReference>
<dbReference type="EMBL" id="FNXY01000004">
    <property type="protein sequence ID" value="SEJ02934.1"/>
    <property type="molecule type" value="Genomic_DNA"/>
</dbReference>
<evidence type="ECO:0000256" key="1">
    <source>
        <dbReference type="ARBA" id="ARBA00000085"/>
    </source>
</evidence>
<feature type="transmembrane region" description="Helical" evidence="13">
    <location>
        <begin position="780"/>
        <end position="802"/>
    </location>
</feature>
<dbReference type="CDD" id="cd00082">
    <property type="entry name" value="HisKA"/>
    <property type="match status" value="1"/>
</dbReference>
<dbReference type="InterPro" id="IPR036890">
    <property type="entry name" value="HATPase_C_sf"/>
</dbReference>
<dbReference type="Pfam" id="PF07494">
    <property type="entry name" value="Reg_prop"/>
    <property type="match status" value="3"/>
</dbReference>
<keyword evidence="13" id="KW-0812">Transmembrane</keyword>
<keyword evidence="9" id="KW-0805">Transcription regulation</keyword>
<evidence type="ECO:0000256" key="6">
    <source>
        <dbReference type="ARBA" id="ARBA00022777"/>
    </source>
</evidence>
<evidence type="ECO:0000256" key="5">
    <source>
        <dbReference type="ARBA" id="ARBA00022741"/>
    </source>
</evidence>
<dbReference type="STRING" id="408657.SAMN04487995_3114"/>
<dbReference type="InterPro" id="IPR003594">
    <property type="entry name" value="HATPase_dom"/>
</dbReference>
<accession>A0A1H6VJ02</accession>
<dbReference type="SUPFAM" id="SSF55874">
    <property type="entry name" value="ATPase domain of HSP90 chaperone/DNA topoisomerase II/histidine kinase"/>
    <property type="match status" value="1"/>
</dbReference>
<organism evidence="17 18">
    <name type="scientific">Dyadobacter koreensis</name>
    <dbReference type="NCBI Taxonomy" id="408657"/>
    <lineage>
        <taxon>Bacteria</taxon>
        <taxon>Pseudomonadati</taxon>
        <taxon>Bacteroidota</taxon>
        <taxon>Cytophagia</taxon>
        <taxon>Cytophagales</taxon>
        <taxon>Spirosomataceae</taxon>
        <taxon>Dyadobacter</taxon>
    </lineage>
</organism>
<dbReference type="InterPro" id="IPR011110">
    <property type="entry name" value="Reg_prop"/>
</dbReference>
<protein>
    <recommendedName>
        <fullName evidence="2">histidine kinase</fullName>
        <ecNumber evidence="2">2.7.13.3</ecNumber>
    </recommendedName>
</protein>
<keyword evidence="11" id="KW-0804">Transcription</keyword>
<dbReference type="InterPro" id="IPR003661">
    <property type="entry name" value="HisK_dim/P_dom"/>
</dbReference>
<name>A0A1H6VJ02_9BACT</name>
<dbReference type="Pfam" id="PF00072">
    <property type="entry name" value="Response_reg"/>
    <property type="match status" value="1"/>
</dbReference>
<evidence type="ECO:0000256" key="8">
    <source>
        <dbReference type="ARBA" id="ARBA00023012"/>
    </source>
</evidence>
<dbReference type="Gene3D" id="2.60.40.10">
    <property type="entry name" value="Immunoglobulins"/>
    <property type="match status" value="1"/>
</dbReference>
<dbReference type="SUPFAM" id="SSF46689">
    <property type="entry name" value="Homeodomain-like"/>
    <property type="match status" value="1"/>
</dbReference>